<accession>A0A0F9PH96</accession>
<protein>
    <submittedName>
        <fullName evidence="1">Uncharacterized protein</fullName>
    </submittedName>
</protein>
<reference evidence="1" key="1">
    <citation type="journal article" date="2015" name="Nature">
        <title>Complex archaea that bridge the gap between prokaryotes and eukaryotes.</title>
        <authorList>
            <person name="Spang A."/>
            <person name="Saw J.H."/>
            <person name="Jorgensen S.L."/>
            <person name="Zaremba-Niedzwiedzka K."/>
            <person name="Martijn J."/>
            <person name="Lind A.E."/>
            <person name="van Eijk R."/>
            <person name="Schleper C."/>
            <person name="Guy L."/>
            <person name="Ettema T.J."/>
        </authorList>
    </citation>
    <scope>NUCLEOTIDE SEQUENCE</scope>
</reference>
<gene>
    <name evidence="1" type="ORF">LCGC14_0900820</name>
</gene>
<comment type="caution">
    <text evidence="1">The sequence shown here is derived from an EMBL/GenBank/DDBJ whole genome shotgun (WGS) entry which is preliminary data.</text>
</comment>
<evidence type="ECO:0000313" key="1">
    <source>
        <dbReference type="EMBL" id="KKN23852.1"/>
    </source>
</evidence>
<name>A0A0F9PH96_9ZZZZ</name>
<proteinExistence type="predicted"/>
<organism evidence="1">
    <name type="scientific">marine sediment metagenome</name>
    <dbReference type="NCBI Taxonomy" id="412755"/>
    <lineage>
        <taxon>unclassified sequences</taxon>
        <taxon>metagenomes</taxon>
        <taxon>ecological metagenomes</taxon>
    </lineage>
</organism>
<sequence>MPGQDEIEAMQAHKENLRQRAVVRKAVSEQHGILKKW</sequence>
<dbReference type="EMBL" id="LAZR01002933">
    <property type="protein sequence ID" value="KKN23852.1"/>
    <property type="molecule type" value="Genomic_DNA"/>
</dbReference>
<dbReference type="AlphaFoldDB" id="A0A0F9PH96"/>